<organism evidence="1 2">
    <name type="scientific">Parvularcula mediterranea</name>
    <dbReference type="NCBI Taxonomy" id="2732508"/>
    <lineage>
        <taxon>Bacteria</taxon>
        <taxon>Pseudomonadati</taxon>
        <taxon>Pseudomonadota</taxon>
        <taxon>Alphaproteobacteria</taxon>
        <taxon>Parvularculales</taxon>
        <taxon>Parvularculaceae</taxon>
        <taxon>Parvularcula</taxon>
    </lineage>
</organism>
<gene>
    <name evidence="1" type="ORF">HK107_12455</name>
</gene>
<dbReference type="SUPFAM" id="SSF159501">
    <property type="entry name" value="EreA/ChaN-like"/>
    <property type="match status" value="1"/>
</dbReference>
<evidence type="ECO:0000313" key="2">
    <source>
        <dbReference type="Proteomes" id="UP000536835"/>
    </source>
</evidence>
<reference evidence="1 2" key="1">
    <citation type="submission" date="2020-05" db="EMBL/GenBank/DDBJ databases">
        <title>Parvularcula mediterraneae sp. nov., isolated from polypropylene straw from shallow seawater of the seashore of Laganas in Zakynthos island, Greece.</title>
        <authorList>
            <person name="Szabo I."/>
            <person name="Al-Omari J."/>
            <person name="Rado J."/>
            <person name="Szerdahelyi G.S."/>
        </authorList>
    </citation>
    <scope>NUCLEOTIDE SEQUENCE [LARGE SCALE GENOMIC DNA]</scope>
    <source>
        <strain evidence="1 2">ZS-1/3</strain>
    </source>
</reference>
<dbReference type="AlphaFoldDB" id="A0A7Y3RN84"/>
<dbReference type="RefSeq" id="WP_173200262.1">
    <property type="nucleotide sequence ID" value="NZ_JABFCX010000003.1"/>
</dbReference>
<evidence type="ECO:0000313" key="1">
    <source>
        <dbReference type="EMBL" id="NNU17134.1"/>
    </source>
</evidence>
<dbReference type="EMBL" id="JABFCX010000003">
    <property type="protein sequence ID" value="NNU17134.1"/>
    <property type="molecule type" value="Genomic_DNA"/>
</dbReference>
<keyword evidence="2" id="KW-1185">Reference proteome</keyword>
<proteinExistence type="predicted"/>
<sequence length="410" mass="44263">MRIVLSVLKWIAIFLALVLLAIAGLPQLPVAKDMLGKGKYAAFLEAEAVPLDLGAAEAGLSFERSFYDHSLFMLNEIHGYADVQTLDLAMMRHLHEELGIRTYYAELSPAQAMAFNAYVLDGDDAPARRVFDGWAETATQWGNKEFFAKLGAVRSFNEAQPDEGKIVFVGVDTINGTVVPEAFANRPWPSEVPGFTDLASIRAVNDLLLKNALLRPSDVGRYTHILDNTGLLKALPGGAGEKFYGLWGLFHGGQVQINGLQPLAMRLGAEGGHFEGKVATVTSICVADCFNMMPARGLPGPLQGPDGEEFTLIPMTFDNPYLSRMRGLGEVLDVMGDADGLLIPTRHPDSPYTDGPRLVTQTGFLAMLQSFEYDGAAADASDAFIAHQGSAGLTPWKGEAFDITGEALKP</sequence>
<protein>
    <submittedName>
        <fullName evidence="1">Uncharacterized protein</fullName>
    </submittedName>
</protein>
<dbReference type="Proteomes" id="UP000536835">
    <property type="component" value="Unassembled WGS sequence"/>
</dbReference>
<name>A0A7Y3RN84_9PROT</name>
<dbReference type="Gene3D" id="3.30.1870.10">
    <property type="entry name" value="EreA-like, domain 2"/>
    <property type="match status" value="1"/>
</dbReference>
<comment type="caution">
    <text evidence="1">The sequence shown here is derived from an EMBL/GenBank/DDBJ whole genome shotgun (WGS) entry which is preliminary data.</text>
</comment>
<accession>A0A7Y3RN84</accession>